<protein>
    <submittedName>
        <fullName evidence="1">Uncharacterized protein</fullName>
    </submittedName>
</protein>
<dbReference type="Proteomes" id="UP000036955">
    <property type="component" value="Unassembled WGS sequence"/>
</dbReference>
<dbReference type="PATRIC" id="fig|317.197.peg.4393"/>
<dbReference type="EMBL" id="LFQK01000045">
    <property type="protein sequence ID" value="KNH22444.1"/>
    <property type="molecule type" value="Genomic_DNA"/>
</dbReference>
<evidence type="ECO:0000313" key="1">
    <source>
        <dbReference type="EMBL" id="KNH22444.1"/>
    </source>
</evidence>
<organism evidence="1 2">
    <name type="scientific">Pseudomonas syringae</name>
    <dbReference type="NCBI Taxonomy" id="317"/>
    <lineage>
        <taxon>Bacteria</taxon>
        <taxon>Pseudomonadati</taxon>
        <taxon>Pseudomonadota</taxon>
        <taxon>Gammaproteobacteria</taxon>
        <taxon>Pseudomonadales</taxon>
        <taxon>Pseudomonadaceae</taxon>
        <taxon>Pseudomonas</taxon>
    </lineage>
</organism>
<proteinExistence type="predicted"/>
<name>A0A0L1M2N5_PSESX</name>
<dbReference type="AlphaFoldDB" id="A0A0L1M2N5"/>
<evidence type="ECO:0000313" key="2">
    <source>
        <dbReference type="Proteomes" id="UP000036955"/>
    </source>
</evidence>
<accession>A0A0L1M2N5</accession>
<reference evidence="1 2" key="1">
    <citation type="submission" date="2015-06" db="EMBL/GenBank/DDBJ databases">
        <authorList>
            <person name="Hoefler B.C."/>
            <person name="Straight P.D."/>
        </authorList>
    </citation>
    <scope>NUCLEOTIDE SEQUENCE [LARGE SCALE GENOMIC DNA]</scope>
    <source>
        <strain evidence="1 2">Riq4</strain>
    </source>
</reference>
<gene>
    <name evidence="1" type="ORF">ACS77_22365</name>
</gene>
<comment type="caution">
    <text evidence="1">The sequence shown here is derived from an EMBL/GenBank/DDBJ whole genome shotgun (WGS) entry which is preliminary data.</text>
</comment>
<sequence>MENHREQARSHIRITPVGASLLAMASDGLTSEHRNNVNQEFSADFVEFCDSLAFGDPGAGTYDASQTSAD</sequence>